<organism evidence="2 3">
    <name type="scientific">Rubus argutus</name>
    <name type="common">Southern blackberry</name>
    <dbReference type="NCBI Taxonomy" id="59490"/>
    <lineage>
        <taxon>Eukaryota</taxon>
        <taxon>Viridiplantae</taxon>
        <taxon>Streptophyta</taxon>
        <taxon>Embryophyta</taxon>
        <taxon>Tracheophyta</taxon>
        <taxon>Spermatophyta</taxon>
        <taxon>Magnoliopsida</taxon>
        <taxon>eudicotyledons</taxon>
        <taxon>Gunneridae</taxon>
        <taxon>Pentapetalae</taxon>
        <taxon>rosids</taxon>
        <taxon>fabids</taxon>
        <taxon>Rosales</taxon>
        <taxon>Rosaceae</taxon>
        <taxon>Rosoideae</taxon>
        <taxon>Rosoideae incertae sedis</taxon>
        <taxon>Rubus</taxon>
    </lineage>
</organism>
<name>A0AAW1Y6K5_RUBAR</name>
<accession>A0AAW1Y6K5</accession>
<feature type="region of interest" description="Disordered" evidence="1">
    <location>
        <begin position="45"/>
        <end position="68"/>
    </location>
</feature>
<keyword evidence="3" id="KW-1185">Reference proteome</keyword>
<evidence type="ECO:0000313" key="3">
    <source>
        <dbReference type="Proteomes" id="UP001457282"/>
    </source>
</evidence>
<proteinExistence type="predicted"/>
<sequence length="68" mass="7862">MTDQSIRRVQELFTVWPGCEVAKASEASTGRDARARWRAGTPWEMGSNTVSWNQRGRKLGTRQRARRR</sequence>
<reference evidence="2 3" key="1">
    <citation type="journal article" date="2023" name="G3 (Bethesda)">
        <title>A chromosome-length genome assembly and annotation of blackberry (Rubus argutus, cv. 'Hillquist').</title>
        <authorList>
            <person name="Bruna T."/>
            <person name="Aryal R."/>
            <person name="Dudchenko O."/>
            <person name="Sargent D.J."/>
            <person name="Mead D."/>
            <person name="Buti M."/>
            <person name="Cavallini A."/>
            <person name="Hytonen T."/>
            <person name="Andres J."/>
            <person name="Pham M."/>
            <person name="Weisz D."/>
            <person name="Mascagni F."/>
            <person name="Usai G."/>
            <person name="Natali L."/>
            <person name="Bassil N."/>
            <person name="Fernandez G.E."/>
            <person name="Lomsadze A."/>
            <person name="Armour M."/>
            <person name="Olukolu B."/>
            <person name="Poorten T."/>
            <person name="Britton C."/>
            <person name="Davik J."/>
            <person name="Ashrafi H."/>
            <person name="Aiden E.L."/>
            <person name="Borodovsky M."/>
            <person name="Worthington M."/>
        </authorList>
    </citation>
    <scope>NUCLEOTIDE SEQUENCE [LARGE SCALE GENOMIC DNA]</scope>
    <source>
        <strain evidence="2">PI 553951</strain>
    </source>
</reference>
<evidence type="ECO:0000256" key="1">
    <source>
        <dbReference type="SAM" id="MobiDB-lite"/>
    </source>
</evidence>
<dbReference type="AlphaFoldDB" id="A0AAW1Y6K5"/>
<gene>
    <name evidence="2" type="ORF">M0R45_010165</name>
</gene>
<feature type="compositionally biased region" description="Basic residues" evidence="1">
    <location>
        <begin position="55"/>
        <end position="68"/>
    </location>
</feature>
<protein>
    <submittedName>
        <fullName evidence="2">Uncharacterized protein</fullName>
    </submittedName>
</protein>
<evidence type="ECO:0000313" key="2">
    <source>
        <dbReference type="EMBL" id="KAK9944604.1"/>
    </source>
</evidence>
<dbReference type="EMBL" id="JBEDUW010000002">
    <property type="protein sequence ID" value="KAK9944604.1"/>
    <property type="molecule type" value="Genomic_DNA"/>
</dbReference>
<comment type="caution">
    <text evidence="2">The sequence shown here is derived from an EMBL/GenBank/DDBJ whole genome shotgun (WGS) entry which is preliminary data.</text>
</comment>
<dbReference type="Proteomes" id="UP001457282">
    <property type="component" value="Unassembled WGS sequence"/>
</dbReference>